<dbReference type="InterPro" id="IPR023296">
    <property type="entry name" value="Glyco_hydro_beta-prop_sf"/>
</dbReference>
<sequence>MKINSTENLHGIMQGFTTLTSDAADGCRTALHKGNLFCVYLGEDRQIKYMIKSPHANWGNPTALGYAHPSNSGYVLEDPSEAQEVVHVSMHPLDNHTIPSLVSFQEKLWLIFTDQYGSTEFRIWDESKASFKYKHQRALTIEHSATYAQLNNRLYMCYKLHGGKNIYCSHTPDMENWTAPNVVKKDGINTIKSNLSPVATTYQGLIHLIYKDIEGGFFLIKSDGECWTSSIALVPADYHHSPGIAVHNGLLKLAFCNLEKAKPLALYQYSFDGNALSAVVASTMLTAGGSPALSTQNGKLVAVYLEHDRAL</sequence>
<gene>
    <name evidence="1" type="ORF">ALO40_02609</name>
</gene>
<dbReference type="AlphaFoldDB" id="A0A0Q0GW57"/>
<dbReference type="RefSeq" id="WP_044420798.1">
    <property type="nucleotide sequence ID" value="NZ_JYHK01000011.1"/>
</dbReference>
<name>A0A0Q0GW57_9PSED</name>
<organism evidence="1 2">
    <name type="scientific">Pseudomonas syringae pv. viburni</name>
    <dbReference type="NCBI Taxonomy" id="251703"/>
    <lineage>
        <taxon>Bacteria</taxon>
        <taxon>Pseudomonadati</taxon>
        <taxon>Pseudomonadota</taxon>
        <taxon>Gammaproteobacteria</taxon>
        <taxon>Pseudomonadales</taxon>
        <taxon>Pseudomonadaceae</taxon>
        <taxon>Pseudomonas</taxon>
    </lineage>
</organism>
<comment type="caution">
    <text evidence="1">The sequence shown here is derived from an EMBL/GenBank/DDBJ whole genome shotgun (WGS) entry which is preliminary data.</text>
</comment>
<accession>A0A0Q0GW57</accession>
<proteinExistence type="predicted"/>
<reference evidence="1 2" key="1">
    <citation type="submission" date="2015-09" db="EMBL/GenBank/DDBJ databases">
        <title>Genome announcement of multiple Pseudomonas syringae strains.</title>
        <authorList>
            <person name="Thakur S."/>
            <person name="Wang P.W."/>
            <person name="Gong Y."/>
            <person name="Weir B.S."/>
            <person name="Guttman D.S."/>
        </authorList>
    </citation>
    <scope>NUCLEOTIDE SEQUENCE [LARGE SCALE GENOMIC DNA]</scope>
    <source>
        <strain evidence="1 2">ICMP3963</strain>
    </source>
</reference>
<dbReference type="Proteomes" id="UP000050317">
    <property type="component" value="Unassembled WGS sequence"/>
</dbReference>
<evidence type="ECO:0000313" key="1">
    <source>
        <dbReference type="EMBL" id="KPZ17703.1"/>
    </source>
</evidence>
<evidence type="ECO:0000313" key="2">
    <source>
        <dbReference type="Proteomes" id="UP000050317"/>
    </source>
</evidence>
<dbReference type="EMBL" id="LJRR01000169">
    <property type="protein sequence ID" value="KPZ17703.1"/>
    <property type="molecule type" value="Genomic_DNA"/>
</dbReference>
<protein>
    <submittedName>
        <fullName evidence="1">Uncharacterized protein</fullName>
    </submittedName>
</protein>
<dbReference type="PATRIC" id="fig|251703.9.peg.3635"/>
<dbReference type="SUPFAM" id="SSF75005">
    <property type="entry name" value="Arabinanase/levansucrase/invertase"/>
    <property type="match status" value="1"/>
</dbReference>